<dbReference type="InterPro" id="IPR015797">
    <property type="entry name" value="NUDIX_hydrolase-like_dom_sf"/>
</dbReference>
<dbReference type="SUPFAM" id="SSF55811">
    <property type="entry name" value="Nudix"/>
    <property type="match status" value="1"/>
</dbReference>
<dbReference type="EMBL" id="PJRT01000005">
    <property type="protein sequence ID" value="PLR26169.1"/>
    <property type="molecule type" value="Genomic_DNA"/>
</dbReference>
<comment type="caution">
    <text evidence="5">The sequence shown here is derived from an EMBL/GenBank/DDBJ whole genome shotgun (WGS) entry which is preliminary data.</text>
</comment>
<organism evidence="5 6">
    <name type="scientific">Pantoea endophytica</name>
    <dbReference type="NCBI Taxonomy" id="92488"/>
    <lineage>
        <taxon>Bacteria</taxon>
        <taxon>Pseudomonadati</taxon>
        <taxon>Pseudomonadota</taxon>
        <taxon>Gammaproteobacteria</taxon>
        <taxon>Enterobacterales</taxon>
        <taxon>Erwiniaceae</taxon>
        <taxon>Pantoea</taxon>
    </lineage>
</organism>
<proteinExistence type="inferred from homology"/>
<dbReference type="Gene3D" id="3.90.79.10">
    <property type="entry name" value="Nucleoside Triphosphate Pyrophosphohydrolase"/>
    <property type="match status" value="1"/>
</dbReference>
<evidence type="ECO:0000313" key="5">
    <source>
        <dbReference type="EMBL" id="PLR26169.1"/>
    </source>
</evidence>
<evidence type="ECO:0000256" key="1">
    <source>
        <dbReference type="ARBA" id="ARBA00001946"/>
    </source>
</evidence>
<evidence type="ECO:0000259" key="4">
    <source>
        <dbReference type="PROSITE" id="PS51462"/>
    </source>
</evidence>
<keyword evidence="2 3" id="KW-0378">Hydrolase</keyword>
<evidence type="ECO:0000256" key="2">
    <source>
        <dbReference type="ARBA" id="ARBA00022801"/>
    </source>
</evidence>
<evidence type="ECO:0000313" key="6">
    <source>
        <dbReference type="Proteomes" id="UP000234296"/>
    </source>
</evidence>
<dbReference type="Pfam" id="PF00293">
    <property type="entry name" value="NUDIX"/>
    <property type="match status" value="1"/>
</dbReference>
<comment type="similarity">
    <text evidence="3">Belongs to the Nudix hydrolase family.</text>
</comment>
<dbReference type="InterPro" id="IPR020476">
    <property type="entry name" value="Nudix_hydrolase"/>
</dbReference>
<evidence type="ECO:0000256" key="3">
    <source>
        <dbReference type="RuleBase" id="RU003476"/>
    </source>
</evidence>
<dbReference type="PANTHER" id="PTHR43046:SF14">
    <property type="entry name" value="MUTT_NUDIX FAMILY PROTEIN"/>
    <property type="match status" value="1"/>
</dbReference>
<gene>
    <name evidence="5" type="ORF">PZBJ_05080</name>
</gene>
<dbReference type="PRINTS" id="PR00502">
    <property type="entry name" value="NUDIXFAMILY"/>
</dbReference>
<dbReference type="PROSITE" id="PS00893">
    <property type="entry name" value="NUDIX_BOX"/>
    <property type="match status" value="1"/>
</dbReference>
<dbReference type="CDD" id="cd04685">
    <property type="entry name" value="NUDIX_Hydrolase"/>
    <property type="match status" value="1"/>
</dbReference>
<dbReference type="Proteomes" id="UP000234296">
    <property type="component" value="Unassembled WGS sequence"/>
</dbReference>
<feature type="domain" description="Nudix hydrolase" evidence="4">
    <location>
        <begin position="2"/>
        <end position="145"/>
    </location>
</feature>
<dbReference type="InterPro" id="IPR000086">
    <property type="entry name" value="NUDIX_hydrolase_dom"/>
</dbReference>
<dbReference type="PROSITE" id="PS51462">
    <property type="entry name" value="NUDIX"/>
    <property type="match status" value="1"/>
</dbReference>
<name>A0ABX4SUX7_9GAMM</name>
<dbReference type="RefSeq" id="WP_101761493.1">
    <property type="nucleotide sequence ID" value="NZ_PJRT01000005.1"/>
</dbReference>
<keyword evidence="6" id="KW-1185">Reference proteome</keyword>
<reference evidence="6" key="1">
    <citation type="submission" date="2017-12" db="EMBL/GenBank/DDBJ databases">
        <title>The genome sequence of Pantoea sp. 596.</title>
        <authorList>
            <person name="Gao J."/>
            <person name="Mao X."/>
            <person name="Sun J."/>
        </authorList>
    </citation>
    <scope>NUCLEOTIDE SEQUENCE [LARGE SCALE GENOMIC DNA]</scope>
    <source>
        <strain evidence="6">596</strain>
    </source>
</reference>
<accession>A0ABX4SUX7</accession>
<sequence length="149" mass="17068">MRTRDSARLLIMNFLNQVLLFKFRHEKDALAGKVYWATPGGGVESEETFEQAAIRELREETGIYVNDVGQALTERTFEMTLPSGEVVLAHERFYFIKIGDEDISTSGWTENEKSVINSYHWWDLNELRNTDDVVYPSNIPDICSNASSI</sequence>
<comment type="cofactor">
    <cofactor evidence="1">
        <name>Mg(2+)</name>
        <dbReference type="ChEBI" id="CHEBI:18420"/>
    </cofactor>
</comment>
<dbReference type="PANTHER" id="PTHR43046">
    <property type="entry name" value="GDP-MANNOSE MANNOSYL HYDROLASE"/>
    <property type="match status" value="1"/>
</dbReference>
<protein>
    <submittedName>
        <fullName evidence="5">DNA mismatch repair protein MutT</fullName>
    </submittedName>
</protein>
<dbReference type="InterPro" id="IPR020084">
    <property type="entry name" value="NUDIX_hydrolase_CS"/>
</dbReference>